<name>A0ABV7WIX5_9MICO</name>
<dbReference type="Gene3D" id="3.40.50.1000">
    <property type="entry name" value="HAD superfamily/HAD-like"/>
    <property type="match status" value="1"/>
</dbReference>
<dbReference type="InterPro" id="IPR023214">
    <property type="entry name" value="HAD_sf"/>
</dbReference>
<dbReference type="EMBL" id="JBHRWW010000011">
    <property type="protein sequence ID" value="MFC3689580.1"/>
    <property type="molecule type" value="Genomic_DNA"/>
</dbReference>
<evidence type="ECO:0000256" key="4">
    <source>
        <dbReference type="ARBA" id="ARBA00022842"/>
    </source>
</evidence>
<dbReference type="GO" id="GO:0016787">
    <property type="term" value="F:hydrolase activity"/>
    <property type="evidence" value="ECO:0007669"/>
    <property type="project" value="UniProtKB-KW"/>
</dbReference>
<comment type="caution">
    <text evidence="6">The sequence shown here is derived from an EMBL/GenBank/DDBJ whole genome shotgun (WGS) entry which is preliminary data.</text>
</comment>
<dbReference type="PANTHER" id="PTHR43344">
    <property type="entry name" value="PHOSPHOSERINE PHOSPHATASE"/>
    <property type="match status" value="1"/>
</dbReference>
<evidence type="ECO:0000256" key="2">
    <source>
        <dbReference type="ARBA" id="ARBA00022723"/>
    </source>
</evidence>
<evidence type="ECO:0000256" key="1">
    <source>
        <dbReference type="ARBA" id="ARBA00009184"/>
    </source>
</evidence>
<keyword evidence="7" id="KW-1185">Reference proteome</keyword>
<accession>A0ABV7WIX5</accession>
<dbReference type="Gene3D" id="1.20.1440.100">
    <property type="entry name" value="SG protein - dephosphorylation function"/>
    <property type="match status" value="1"/>
</dbReference>
<keyword evidence="2" id="KW-0479">Metal-binding</keyword>
<dbReference type="Pfam" id="PF12710">
    <property type="entry name" value="HAD"/>
    <property type="match status" value="1"/>
</dbReference>
<feature type="transmembrane region" description="Helical" evidence="5">
    <location>
        <begin position="244"/>
        <end position="266"/>
    </location>
</feature>
<keyword evidence="3 6" id="KW-0378">Hydrolase</keyword>
<dbReference type="NCBIfam" id="TIGR01490">
    <property type="entry name" value="HAD-SF-IB-hyp1"/>
    <property type="match status" value="1"/>
</dbReference>
<evidence type="ECO:0000313" key="7">
    <source>
        <dbReference type="Proteomes" id="UP001595685"/>
    </source>
</evidence>
<dbReference type="Proteomes" id="UP001595685">
    <property type="component" value="Unassembled WGS sequence"/>
</dbReference>
<dbReference type="InterPro" id="IPR036412">
    <property type="entry name" value="HAD-like_sf"/>
</dbReference>
<dbReference type="PANTHER" id="PTHR43344:SF13">
    <property type="entry name" value="PHOSPHATASE RV3661-RELATED"/>
    <property type="match status" value="1"/>
</dbReference>
<evidence type="ECO:0000256" key="5">
    <source>
        <dbReference type="SAM" id="Phobius"/>
    </source>
</evidence>
<keyword evidence="5" id="KW-0472">Membrane</keyword>
<reference evidence="7" key="1">
    <citation type="journal article" date="2019" name="Int. J. Syst. Evol. Microbiol.">
        <title>The Global Catalogue of Microorganisms (GCM) 10K type strain sequencing project: providing services to taxonomists for standard genome sequencing and annotation.</title>
        <authorList>
            <consortium name="The Broad Institute Genomics Platform"/>
            <consortium name="The Broad Institute Genome Sequencing Center for Infectious Disease"/>
            <person name="Wu L."/>
            <person name="Ma J."/>
        </authorList>
    </citation>
    <scope>NUCLEOTIDE SEQUENCE [LARGE SCALE GENOMIC DNA]</scope>
    <source>
        <strain evidence="7">NCAIM B.02333</strain>
    </source>
</reference>
<dbReference type="InterPro" id="IPR050582">
    <property type="entry name" value="HAD-like_SerB"/>
</dbReference>
<keyword evidence="5" id="KW-0812">Transmembrane</keyword>
<dbReference type="SUPFAM" id="SSF56784">
    <property type="entry name" value="HAD-like"/>
    <property type="match status" value="1"/>
</dbReference>
<sequence length="271" mass="28954">MPPTPPATPKVAAFFDLDKTVLAASSTFAIGRGFRRRGMVPPSTSARSAYAHASYMLRGADHVQMERMRELLSDLVTGWSTDVVADVVAEALEDVLVPLVYPEAAELIRWHQQFGRDVVIVSSGADEIVRPIGERLGVDHVVGSTMEVVDGRYTGVVEFYAYGAHKAEVVRRLAEEHGYDLEASYGYSDSATDLPMLSAVGRPHAVNPDRQLTAHAEMHGWPVLTFAPPAGAPRSLAVGPPSPAAVGTVGAVGALTAGAGLGLYLARRRKR</sequence>
<keyword evidence="4" id="KW-0460">Magnesium</keyword>
<gene>
    <name evidence="6" type="ORF">ACFOLH_14610</name>
</gene>
<comment type="similarity">
    <text evidence="1">Belongs to the HAD-like hydrolase superfamily. SerB family.</text>
</comment>
<evidence type="ECO:0000313" key="6">
    <source>
        <dbReference type="EMBL" id="MFC3689580.1"/>
    </source>
</evidence>
<dbReference type="InterPro" id="IPR006385">
    <property type="entry name" value="HAD_hydro_SerB1"/>
</dbReference>
<dbReference type="CDD" id="cd02612">
    <property type="entry name" value="HAD_PGPPase"/>
    <property type="match status" value="1"/>
</dbReference>
<keyword evidence="5" id="KW-1133">Transmembrane helix</keyword>
<evidence type="ECO:0000256" key="3">
    <source>
        <dbReference type="ARBA" id="ARBA00022801"/>
    </source>
</evidence>
<protein>
    <submittedName>
        <fullName evidence="6">HAD family hydrolase</fullName>
    </submittedName>
</protein>
<dbReference type="NCBIfam" id="TIGR01488">
    <property type="entry name" value="HAD-SF-IB"/>
    <property type="match status" value="1"/>
</dbReference>
<organism evidence="6 7">
    <name type="scientific">Aquipuribacter hungaricus</name>
    <dbReference type="NCBI Taxonomy" id="545624"/>
    <lineage>
        <taxon>Bacteria</taxon>
        <taxon>Bacillati</taxon>
        <taxon>Actinomycetota</taxon>
        <taxon>Actinomycetes</taxon>
        <taxon>Micrococcales</taxon>
        <taxon>Intrasporangiaceae</taxon>
        <taxon>Aquipuribacter</taxon>
    </lineage>
</organism>
<dbReference type="RefSeq" id="WP_340296038.1">
    <property type="nucleotide sequence ID" value="NZ_JBBEOI010000386.1"/>
</dbReference>
<proteinExistence type="inferred from homology"/>